<sequence length="438" mass="49864">MIPSLDWVLAALPPLQWNLILIPPITGIIGYITNWVGIRLLFHPLEFRGFRMPGLKQLAPMLPRKIQQIPGVMEGKIGWQGIIPSRSAKMGSVAYDASIAKLASQQEFYERLDPDRIAQHMVERSRDDFHAYVDDLLDREQPVVWNSVPDGARQFVHARIERQLPEVADRIMQSTARNIDEVLSLKLMVIDYLDNHPELLNRMFLEVGEEELKFLVNSGFYFGTLLGVFSIPLFLFFDKAWWVLPVSGVLVGYFTNYIAIKAIFNPQEPVDIGPFTLQGLFIQRQEEVAERYGEIVAEEIITVENVAQNLLYGKRSDRTRRMIEEAIRPSLDEALGMAAPVIRVATGDRRYEEIRDALATEGVEYALEPLQDTDFNRERSVPVKELIANRMQELPPQDFTMTLRSAFKEDEWLLIGIGAALGFVAGWVQLLVVTTVPI</sequence>
<evidence type="ECO:0000256" key="5">
    <source>
        <dbReference type="SAM" id="Phobius"/>
    </source>
</evidence>
<proteinExistence type="predicted"/>
<dbReference type="GO" id="GO:0012505">
    <property type="term" value="C:endomembrane system"/>
    <property type="evidence" value="ECO:0007669"/>
    <property type="project" value="UniProtKB-SubCell"/>
</dbReference>
<dbReference type="STRING" id="660518.SAMN05216218_106140"/>
<evidence type="ECO:0000313" key="6">
    <source>
        <dbReference type="EMBL" id="SDF43837.1"/>
    </source>
</evidence>
<protein>
    <recommendedName>
        <fullName evidence="8">DUF445 family protein</fullName>
    </recommendedName>
</protein>
<feature type="transmembrane region" description="Helical" evidence="5">
    <location>
        <begin position="241"/>
        <end position="260"/>
    </location>
</feature>
<dbReference type="PANTHER" id="PTHR35791">
    <property type="entry name" value="UPF0754 MEMBRANE PROTEIN YHEB"/>
    <property type="match status" value="1"/>
</dbReference>
<dbReference type="AlphaFoldDB" id="A0A1G7L2W9"/>
<feature type="transmembrane region" description="Helical" evidence="5">
    <location>
        <begin position="214"/>
        <end position="235"/>
    </location>
</feature>
<evidence type="ECO:0000256" key="2">
    <source>
        <dbReference type="ARBA" id="ARBA00022692"/>
    </source>
</evidence>
<dbReference type="OrthoDB" id="228250at2157"/>
<dbReference type="EMBL" id="FNBK01000006">
    <property type="protein sequence ID" value="SDF43837.1"/>
    <property type="molecule type" value="Genomic_DNA"/>
</dbReference>
<keyword evidence="4 5" id="KW-0472">Membrane</keyword>
<comment type="subcellular location">
    <subcellularLocation>
        <location evidence="1">Endomembrane system</location>
    </subcellularLocation>
</comment>
<accession>A0A1G7L2W9</accession>
<evidence type="ECO:0000256" key="1">
    <source>
        <dbReference type="ARBA" id="ARBA00004308"/>
    </source>
</evidence>
<feature type="transmembrane region" description="Helical" evidence="5">
    <location>
        <begin position="412"/>
        <end position="432"/>
    </location>
</feature>
<evidence type="ECO:0000256" key="3">
    <source>
        <dbReference type="ARBA" id="ARBA00022989"/>
    </source>
</evidence>
<dbReference type="RefSeq" id="WP_092691118.1">
    <property type="nucleotide sequence ID" value="NZ_FNBK01000006.1"/>
</dbReference>
<keyword evidence="3 5" id="KW-1133">Transmembrane helix</keyword>
<name>A0A1G7L2W9_9EURY</name>
<organism evidence="6 7">
    <name type="scientific">Halorientalis regularis</name>
    <dbReference type="NCBI Taxonomy" id="660518"/>
    <lineage>
        <taxon>Archaea</taxon>
        <taxon>Methanobacteriati</taxon>
        <taxon>Methanobacteriota</taxon>
        <taxon>Stenosarchaea group</taxon>
        <taxon>Halobacteria</taxon>
        <taxon>Halobacteriales</taxon>
        <taxon>Haloarculaceae</taxon>
        <taxon>Halorientalis</taxon>
    </lineage>
</organism>
<keyword evidence="2 5" id="KW-0812">Transmembrane</keyword>
<evidence type="ECO:0000313" key="7">
    <source>
        <dbReference type="Proteomes" id="UP000199076"/>
    </source>
</evidence>
<dbReference type="PANTHER" id="PTHR35791:SF1">
    <property type="entry name" value="UPF0754 MEMBRANE PROTEIN YHEB"/>
    <property type="match status" value="1"/>
</dbReference>
<dbReference type="Proteomes" id="UP000199076">
    <property type="component" value="Unassembled WGS sequence"/>
</dbReference>
<evidence type="ECO:0008006" key="8">
    <source>
        <dbReference type="Google" id="ProtNLM"/>
    </source>
</evidence>
<feature type="transmembrane region" description="Helical" evidence="5">
    <location>
        <begin position="20"/>
        <end position="42"/>
    </location>
</feature>
<keyword evidence="7" id="KW-1185">Reference proteome</keyword>
<evidence type="ECO:0000256" key="4">
    <source>
        <dbReference type="ARBA" id="ARBA00023136"/>
    </source>
</evidence>
<reference evidence="7" key="1">
    <citation type="submission" date="2016-10" db="EMBL/GenBank/DDBJ databases">
        <authorList>
            <person name="Varghese N."/>
            <person name="Submissions S."/>
        </authorList>
    </citation>
    <scope>NUCLEOTIDE SEQUENCE [LARGE SCALE GENOMIC DNA]</scope>
    <source>
        <strain evidence="7">IBRC-M 10760</strain>
    </source>
</reference>
<dbReference type="InterPro" id="IPR007383">
    <property type="entry name" value="DUF445"/>
</dbReference>
<dbReference type="Pfam" id="PF04286">
    <property type="entry name" value="DUF445"/>
    <property type="match status" value="1"/>
</dbReference>
<gene>
    <name evidence="6" type="ORF">SAMN05216218_106140</name>
</gene>